<comment type="caution">
    <text evidence="1">The sequence shown here is derived from an EMBL/GenBank/DDBJ whole genome shotgun (WGS) entry which is preliminary data.</text>
</comment>
<dbReference type="AlphaFoldDB" id="X1GU73"/>
<protein>
    <recommendedName>
        <fullName evidence="2">CoA-binding domain-containing protein</fullName>
    </recommendedName>
</protein>
<proteinExistence type="predicted"/>
<dbReference type="EMBL" id="BARU01011471">
    <property type="protein sequence ID" value="GAH45159.1"/>
    <property type="molecule type" value="Genomic_DNA"/>
</dbReference>
<evidence type="ECO:0008006" key="2">
    <source>
        <dbReference type="Google" id="ProtNLM"/>
    </source>
</evidence>
<reference evidence="1" key="1">
    <citation type="journal article" date="2014" name="Front. Microbiol.">
        <title>High frequency of phylogenetically diverse reductive dehalogenase-homologous genes in deep subseafloor sedimentary metagenomes.</title>
        <authorList>
            <person name="Kawai M."/>
            <person name="Futagami T."/>
            <person name="Toyoda A."/>
            <person name="Takaki Y."/>
            <person name="Nishi S."/>
            <person name="Hori S."/>
            <person name="Arai W."/>
            <person name="Tsubouchi T."/>
            <person name="Morono Y."/>
            <person name="Uchiyama I."/>
            <person name="Ito T."/>
            <person name="Fujiyama A."/>
            <person name="Inagaki F."/>
            <person name="Takami H."/>
        </authorList>
    </citation>
    <scope>NUCLEOTIDE SEQUENCE</scope>
    <source>
        <strain evidence="1">Expedition CK06-06</strain>
    </source>
</reference>
<accession>X1GU73</accession>
<feature type="non-terminal residue" evidence="1">
    <location>
        <position position="1"/>
    </location>
</feature>
<dbReference type="Gene3D" id="3.40.50.261">
    <property type="entry name" value="Succinyl-CoA synthetase domains"/>
    <property type="match status" value="1"/>
</dbReference>
<sequence>EFFTEIEFDFNIFRNIKESNPKKPIITILIQAEHEGAKRVVKTASELRIPVFENEVERAVRGFRLLYDWYSKRKRK</sequence>
<organism evidence="1">
    <name type="scientific">marine sediment metagenome</name>
    <dbReference type="NCBI Taxonomy" id="412755"/>
    <lineage>
        <taxon>unclassified sequences</taxon>
        <taxon>metagenomes</taxon>
        <taxon>ecological metagenomes</taxon>
    </lineage>
</organism>
<dbReference type="InterPro" id="IPR016102">
    <property type="entry name" value="Succinyl-CoA_synth-like"/>
</dbReference>
<evidence type="ECO:0000313" key="1">
    <source>
        <dbReference type="EMBL" id="GAH45159.1"/>
    </source>
</evidence>
<name>X1GU73_9ZZZZ</name>
<gene>
    <name evidence="1" type="ORF">S03H2_21526</name>
</gene>